<gene>
    <name evidence="3" type="primary">LOC113519397</name>
</gene>
<evidence type="ECO:0000313" key="2">
    <source>
        <dbReference type="Proteomes" id="UP001652740"/>
    </source>
</evidence>
<evidence type="ECO:0000259" key="1">
    <source>
        <dbReference type="SMART" id="SM00333"/>
    </source>
</evidence>
<dbReference type="GeneID" id="113519397"/>
<sequence>MTTSETFDGNYFYSGVYTYLLLLEMETLTEMINKFSITSYDKDTSHWVDVTYINHPHSFYVRPTLYRKYMQELQASTGSLIDPLDMHVGKIVIYKSEILKIYARGQVIRMNAEINGITCDIQALDHGCLDKAVPLKQMYKPVIDSYNLPPLAIHCQLSECYPIGRKWDDKSIDAMKCYVGTEQAKVIIKDKKLDILIVELINSCPDDIATLLVKTDYASLGFDFVNNRLSSSSENKNMHYIYKKFKVGDKLWVRVQSGKALDSFFVCAVEDYKPYLQEKKNFTLSYKALNEKIRPEDIEAGLPVAVLTEDQRYYERAVIKQFTSSQDKYVVQYVDSGNIVTAHFNCMKPLLPYHYTRPALAIYCSIDKESVQDTGLQKLLHPGYDFIIEIKKVGDKHNSPNIVQIMPILST</sequence>
<dbReference type="Gene3D" id="2.30.30.140">
    <property type="match status" value="2"/>
</dbReference>
<dbReference type="InterPro" id="IPR035437">
    <property type="entry name" value="SNase_OB-fold_sf"/>
</dbReference>
<evidence type="ECO:0000313" key="3">
    <source>
        <dbReference type="RefSeq" id="XP_026760290.2"/>
    </source>
</evidence>
<dbReference type="GO" id="GO:0005737">
    <property type="term" value="C:cytoplasm"/>
    <property type="evidence" value="ECO:0007669"/>
    <property type="project" value="UniProtKB-ARBA"/>
</dbReference>
<organism evidence="2 3">
    <name type="scientific">Galleria mellonella</name>
    <name type="common">Greater wax moth</name>
    <dbReference type="NCBI Taxonomy" id="7137"/>
    <lineage>
        <taxon>Eukaryota</taxon>
        <taxon>Metazoa</taxon>
        <taxon>Ecdysozoa</taxon>
        <taxon>Arthropoda</taxon>
        <taxon>Hexapoda</taxon>
        <taxon>Insecta</taxon>
        <taxon>Pterygota</taxon>
        <taxon>Neoptera</taxon>
        <taxon>Endopterygota</taxon>
        <taxon>Lepidoptera</taxon>
        <taxon>Glossata</taxon>
        <taxon>Ditrysia</taxon>
        <taxon>Pyraloidea</taxon>
        <taxon>Pyralidae</taxon>
        <taxon>Galleriinae</taxon>
        <taxon>Galleria</taxon>
    </lineage>
</organism>
<dbReference type="KEGG" id="gmw:113519397"/>
<accession>A0A6J1WW68</accession>
<dbReference type="Gene3D" id="2.40.50.90">
    <property type="match status" value="1"/>
</dbReference>
<dbReference type="InParanoid" id="A0A6J1WW68"/>
<feature type="domain" description="Tudor" evidence="1">
    <location>
        <begin position="296"/>
        <end position="355"/>
    </location>
</feature>
<dbReference type="SUPFAM" id="SSF63748">
    <property type="entry name" value="Tudor/PWWP/MBT"/>
    <property type="match status" value="2"/>
</dbReference>
<dbReference type="InterPro" id="IPR002999">
    <property type="entry name" value="Tudor"/>
</dbReference>
<reference evidence="3" key="1">
    <citation type="submission" date="2025-08" db="UniProtKB">
        <authorList>
            <consortium name="RefSeq"/>
        </authorList>
    </citation>
    <scope>IDENTIFICATION</scope>
    <source>
        <tissue evidence="3">Whole larvae</tissue>
    </source>
</reference>
<dbReference type="AlphaFoldDB" id="A0A6J1WW68"/>
<name>A0A6J1WW68_GALME</name>
<dbReference type="RefSeq" id="XP_026760290.2">
    <property type="nucleotide sequence ID" value="XM_026904489.3"/>
</dbReference>
<dbReference type="Proteomes" id="UP001652740">
    <property type="component" value="Unplaced"/>
</dbReference>
<protein>
    <submittedName>
        <fullName evidence="3">Uncharacterized protein LOC113519397</fullName>
    </submittedName>
</protein>
<dbReference type="PANTHER" id="PTHR16442:SF1">
    <property type="entry name" value="RING FINGER PROTEIN 17"/>
    <property type="match status" value="1"/>
</dbReference>
<dbReference type="Pfam" id="PF00567">
    <property type="entry name" value="TUDOR"/>
    <property type="match status" value="2"/>
</dbReference>
<proteinExistence type="predicted"/>
<keyword evidence="2" id="KW-1185">Reference proteome</keyword>
<dbReference type="PANTHER" id="PTHR16442">
    <property type="entry name" value="RING FINGER PROTEIN 17"/>
    <property type="match status" value="1"/>
</dbReference>
<dbReference type="SMART" id="SM00333">
    <property type="entry name" value="TUDOR"/>
    <property type="match status" value="1"/>
</dbReference>